<accession>A0AAF3EKC2</accession>
<proteinExistence type="predicted"/>
<protein>
    <submittedName>
        <fullName evidence="2">Uncharacterized protein</fullName>
    </submittedName>
</protein>
<evidence type="ECO:0000313" key="2">
    <source>
        <dbReference type="WBParaSite" id="MBELARI_LOCUS14443"/>
    </source>
</evidence>
<evidence type="ECO:0000313" key="1">
    <source>
        <dbReference type="Proteomes" id="UP000887575"/>
    </source>
</evidence>
<name>A0AAF3EKC2_9BILA</name>
<sequence>MIQQLKAQQMEIWQKMKKCRQVVNLHSPVPPVEPSLHEVGHVKAPDWPFRISGIMKHSKIETSASERSLLS</sequence>
<dbReference type="WBParaSite" id="MBELARI_LOCUS14443">
    <property type="protein sequence ID" value="MBELARI_LOCUS14443"/>
    <property type="gene ID" value="MBELARI_LOCUS14443"/>
</dbReference>
<reference evidence="2" key="1">
    <citation type="submission" date="2024-02" db="UniProtKB">
        <authorList>
            <consortium name="WormBaseParasite"/>
        </authorList>
    </citation>
    <scope>IDENTIFICATION</scope>
</reference>
<dbReference type="AlphaFoldDB" id="A0AAF3EKC2"/>
<keyword evidence="1" id="KW-1185">Reference proteome</keyword>
<organism evidence="1 2">
    <name type="scientific">Mesorhabditis belari</name>
    <dbReference type="NCBI Taxonomy" id="2138241"/>
    <lineage>
        <taxon>Eukaryota</taxon>
        <taxon>Metazoa</taxon>
        <taxon>Ecdysozoa</taxon>
        <taxon>Nematoda</taxon>
        <taxon>Chromadorea</taxon>
        <taxon>Rhabditida</taxon>
        <taxon>Rhabditina</taxon>
        <taxon>Rhabditomorpha</taxon>
        <taxon>Rhabditoidea</taxon>
        <taxon>Rhabditidae</taxon>
        <taxon>Mesorhabditinae</taxon>
        <taxon>Mesorhabditis</taxon>
    </lineage>
</organism>
<dbReference type="Proteomes" id="UP000887575">
    <property type="component" value="Unassembled WGS sequence"/>
</dbReference>